<evidence type="ECO:0000256" key="1">
    <source>
        <dbReference type="SAM" id="MobiDB-lite"/>
    </source>
</evidence>
<evidence type="ECO:0000313" key="4">
    <source>
        <dbReference type="Proteomes" id="UP000243498"/>
    </source>
</evidence>
<feature type="region of interest" description="Disordered" evidence="1">
    <location>
        <begin position="179"/>
        <end position="239"/>
    </location>
</feature>
<dbReference type="EMBL" id="AZHC01000012">
    <property type="protein sequence ID" value="OAA43100.1"/>
    <property type="molecule type" value="Genomic_DNA"/>
</dbReference>
<dbReference type="OrthoDB" id="5236168at2759"/>
<feature type="compositionally biased region" description="Polar residues" evidence="1">
    <location>
        <begin position="141"/>
        <end position="161"/>
    </location>
</feature>
<feature type="compositionally biased region" description="Polar residues" evidence="1">
    <location>
        <begin position="193"/>
        <end position="202"/>
    </location>
</feature>
<proteinExistence type="predicted"/>
<comment type="caution">
    <text evidence="3">The sequence shown here is derived from an EMBL/GenBank/DDBJ whole genome shotgun (WGS) entry which is preliminary data.</text>
</comment>
<name>A0A167DZK0_METRR</name>
<organism evidence="3 4">
    <name type="scientific">Metarhizium rileyi (strain RCEF 4871)</name>
    <name type="common">Nomuraea rileyi</name>
    <dbReference type="NCBI Taxonomy" id="1649241"/>
    <lineage>
        <taxon>Eukaryota</taxon>
        <taxon>Fungi</taxon>
        <taxon>Dikarya</taxon>
        <taxon>Ascomycota</taxon>
        <taxon>Pezizomycotina</taxon>
        <taxon>Sordariomycetes</taxon>
        <taxon>Hypocreomycetidae</taxon>
        <taxon>Hypocreales</taxon>
        <taxon>Clavicipitaceae</taxon>
        <taxon>Metarhizium</taxon>
    </lineage>
</organism>
<keyword evidence="2" id="KW-0472">Membrane</keyword>
<evidence type="ECO:0000313" key="3">
    <source>
        <dbReference type="EMBL" id="OAA43100.1"/>
    </source>
</evidence>
<sequence>MPATTTSVLPRGSRCTGWQCLTASEQFGVIFSATVVFLVVALVYMYCLGRACVAGKEKRASEIAKHGNTHHHSQGPAPILLGPMPAVQKQLVAWPAIARHPPHNLTLPSAQSYMPGVMHHGMPLVPSTYMYQNYPGRQPEGHQQPTSTAGLTPQTQQPNYQTRDRWRQRVNQMLRVPVGKASTIRTVSRPASPETTHQQQLGSERGVNYPARSSHKRRETKKQGPYGGKKVQDHGSGTADATSILTNAATVHSDDFKMISPASSVDAQLGASCPIWSAGCKFSTENVFTLNSRR</sequence>
<dbReference type="OMA" id="CLTPSEQ"/>
<keyword evidence="4" id="KW-1185">Reference proteome</keyword>
<feature type="region of interest" description="Disordered" evidence="1">
    <location>
        <begin position="131"/>
        <end position="162"/>
    </location>
</feature>
<accession>A0A167DZK0</accession>
<evidence type="ECO:0000256" key="2">
    <source>
        <dbReference type="SAM" id="Phobius"/>
    </source>
</evidence>
<dbReference type="Proteomes" id="UP000243498">
    <property type="component" value="Unassembled WGS sequence"/>
</dbReference>
<keyword evidence="2" id="KW-0812">Transmembrane</keyword>
<dbReference type="AlphaFoldDB" id="A0A167DZK0"/>
<gene>
    <name evidence="3" type="ORF">NOR_04467</name>
</gene>
<keyword evidence="2" id="KW-1133">Transmembrane helix</keyword>
<reference evidence="3 4" key="1">
    <citation type="journal article" date="2016" name="Genome Biol. Evol.">
        <title>Divergent and convergent evolution of fungal pathogenicity.</title>
        <authorList>
            <person name="Shang Y."/>
            <person name="Xiao G."/>
            <person name="Zheng P."/>
            <person name="Cen K."/>
            <person name="Zhan S."/>
            <person name="Wang C."/>
        </authorList>
    </citation>
    <scope>NUCLEOTIDE SEQUENCE [LARGE SCALE GENOMIC DNA]</scope>
    <source>
        <strain evidence="3 4">RCEF 4871</strain>
    </source>
</reference>
<feature type="transmembrane region" description="Helical" evidence="2">
    <location>
        <begin position="27"/>
        <end position="49"/>
    </location>
</feature>
<protein>
    <submittedName>
        <fullName evidence="3">Uncharacterized protein</fullName>
    </submittedName>
</protein>